<accession>A0A481ZDV7</accession>
<evidence type="ECO:0000313" key="1">
    <source>
        <dbReference type="EMBL" id="QBK92841.1"/>
    </source>
</evidence>
<name>A0A481ZDV7_9VIRU</name>
<organism evidence="1">
    <name type="scientific">Pithovirus LCPAC401</name>
    <dbReference type="NCBI Taxonomy" id="2506595"/>
    <lineage>
        <taxon>Viruses</taxon>
        <taxon>Pithoviruses</taxon>
    </lineage>
</organism>
<gene>
    <name evidence="1" type="ORF">LCPAC401_04790</name>
</gene>
<sequence length="157" mass="18277">MSEINMINLNGKWINGETYRELLEEDIDSIFNMKADLLSPLVNNRESAFTELMMNLQEEDIQELANDVLGRQFTDNELDEIYYINSREIRVIEAVILVIYDQSVPFLPGTVNAFVNNDLTDISVQPKQFILDLIDPIMYVMQFSMFSDSDLEIFINY</sequence>
<proteinExistence type="predicted"/>
<dbReference type="EMBL" id="MK500585">
    <property type="protein sequence ID" value="QBK92841.1"/>
    <property type="molecule type" value="Genomic_DNA"/>
</dbReference>
<reference evidence="1" key="1">
    <citation type="journal article" date="2019" name="MBio">
        <title>Virus Genomes from Deep Sea Sediments Expand the Ocean Megavirome and Support Independent Origins of Viral Gigantism.</title>
        <authorList>
            <person name="Backstrom D."/>
            <person name="Yutin N."/>
            <person name="Jorgensen S.L."/>
            <person name="Dharamshi J."/>
            <person name="Homa F."/>
            <person name="Zaremba-Niedwiedzka K."/>
            <person name="Spang A."/>
            <person name="Wolf Y.I."/>
            <person name="Koonin E.V."/>
            <person name="Ettema T.J."/>
        </authorList>
    </citation>
    <scope>NUCLEOTIDE SEQUENCE</scope>
</reference>
<protein>
    <submittedName>
        <fullName evidence="1">Uncharacterized protein</fullName>
    </submittedName>
</protein>